<dbReference type="SUPFAM" id="SSF57196">
    <property type="entry name" value="EGF/Laminin"/>
    <property type="match status" value="1"/>
</dbReference>
<dbReference type="PROSITE" id="PS01187">
    <property type="entry name" value="EGF_CA"/>
    <property type="match status" value="1"/>
</dbReference>
<dbReference type="PROSITE" id="PS00010">
    <property type="entry name" value="ASX_HYDROXYL"/>
    <property type="match status" value="1"/>
</dbReference>
<keyword evidence="1 5" id="KW-0245">EGF-like domain</keyword>
<dbReference type="GO" id="GO:0005509">
    <property type="term" value="F:calcium ion binding"/>
    <property type="evidence" value="ECO:0007669"/>
    <property type="project" value="InterPro"/>
</dbReference>
<reference evidence="8" key="1">
    <citation type="submission" date="2022-11" db="UniProtKB">
        <authorList>
            <consortium name="WormBaseParasite"/>
        </authorList>
    </citation>
    <scope>IDENTIFICATION</scope>
</reference>
<dbReference type="PANTHER" id="PTHR24034:SF89">
    <property type="entry name" value="COMPLEMENT COMPONENT C1Q RECEPTOR"/>
    <property type="match status" value="1"/>
</dbReference>
<dbReference type="InterPro" id="IPR009030">
    <property type="entry name" value="Growth_fac_rcpt_cys_sf"/>
</dbReference>
<dbReference type="PROSITE" id="PS01186">
    <property type="entry name" value="EGF_2"/>
    <property type="match status" value="1"/>
</dbReference>
<dbReference type="Proteomes" id="UP000887566">
    <property type="component" value="Unplaced"/>
</dbReference>
<accession>A0A914VFY1</accession>
<keyword evidence="2" id="KW-0732">Signal</keyword>
<keyword evidence="7" id="KW-1185">Reference proteome</keyword>
<organism evidence="7 8">
    <name type="scientific">Plectus sambesii</name>
    <dbReference type="NCBI Taxonomy" id="2011161"/>
    <lineage>
        <taxon>Eukaryota</taxon>
        <taxon>Metazoa</taxon>
        <taxon>Ecdysozoa</taxon>
        <taxon>Nematoda</taxon>
        <taxon>Chromadorea</taxon>
        <taxon>Plectida</taxon>
        <taxon>Plectina</taxon>
        <taxon>Plectoidea</taxon>
        <taxon>Plectidae</taxon>
        <taxon>Plectus</taxon>
    </lineage>
</organism>
<dbReference type="Pfam" id="PF07645">
    <property type="entry name" value="EGF_CA"/>
    <property type="match status" value="2"/>
</dbReference>
<dbReference type="InterPro" id="IPR018097">
    <property type="entry name" value="EGF_Ca-bd_CS"/>
</dbReference>
<sequence>GSCKCKSGFIGNGYNCSASCESNKCAKNAECIPDPTADMGYICRCPDGQSGDGLSCQQKTVDVCRRLQVECGNGTCLAGADETDDYTCVCSEGFKFQAGSCQDVDECSIADEELCATPWQCVNTYGSYECRCEKDDEVWNATARLCQKAIVQVSDCSVGQKICARKNAECADVKGVGYECKCRQGSKQNADGICFDKAQFELK</sequence>
<keyword evidence="4" id="KW-1015">Disulfide bond</keyword>
<dbReference type="Gene3D" id="2.10.25.10">
    <property type="entry name" value="Laminin"/>
    <property type="match status" value="2"/>
</dbReference>
<feature type="domain" description="EGF-like" evidence="6">
    <location>
        <begin position="17"/>
        <end position="57"/>
    </location>
</feature>
<dbReference type="AlphaFoldDB" id="A0A914VFY1"/>
<dbReference type="WBParaSite" id="PSAMB.scaffold19354size825.g37853.t1">
    <property type="protein sequence ID" value="PSAMB.scaffold19354size825.g37853.t1"/>
    <property type="gene ID" value="PSAMB.scaffold19354size825.g37853"/>
</dbReference>
<comment type="caution">
    <text evidence="5">Lacks conserved residue(s) required for the propagation of feature annotation.</text>
</comment>
<evidence type="ECO:0000256" key="1">
    <source>
        <dbReference type="ARBA" id="ARBA00022536"/>
    </source>
</evidence>
<dbReference type="InterPro" id="IPR000152">
    <property type="entry name" value="EGF-type_Asp/Asn_hydroxyl_site"/>
</dbReference>
<dbReference type="SMART" id="SM00179">
    <property type="entry name" value="EGF_CA"/>
    <property type="match status" value="2"/>
</dbReference>
<evidence type="ECO:0000313" key="8">
    <source>
        <dbReference type="WBParaSite" id="PSAMB.scaffold19354size825.g37853.t1"/>
    </source>
</evidence>
<evidence type="ECO:0000259" key="6">
    <source>
        <dbReference type="PROSITE" id="PS50026"/>
    </source>
</evidence>
<dbReference type="InterPro" id="IPR000742">
    <property type="entry name" value="EGF"/>
</dbReference>
<evidence type="ECO:0000256" key="2">
    <source>
        <dbReference type="ARBA" id="ARBA00022729"/>
    </source>
</evidence>
<dbReference type="InterPro" id="IPR049883">
    <property type="entry name" value="NOTCH1_EGF-like"/>
</dbReference>
<dbReference type="FunFam" id="2.10.25.10:FF:000038">
    <property type="entry name" value="Fibrillin 2"/>
    <property type="match status" value="1"/>
</dbReference>
<dbReference type="PROSITE" id="PS50026">
    <property type="entry name" value="EGF_3"/>
    <property type="match status" value="1"/>
</dbReference>
<keyword evidence="3" id="KW-0677">Repeat</keyword>
<evidence type="ECO:0000256" key="4">
    <source>
        <dbReference type="ARBA" id="ARBA00023157"/>
    </source>
</evidence>
<dbReference type="InterPro" id="IPR001881">
    <property type="entry name" value="EGF-like_Ca-bd_dom"/>
</dbReference>
<dbReference type="SMART" id="SM00181">
    <property type="entry name" value="EGF"/>
    <property type="match status" value="3"/>
</dbReference>
<evidence type="ECO:0000313" key="7">
    <source>
        <dbReference type="Proteomes" id="UP000887566"/>
    </source>
</evidence>
<name>A0A914VFY1_9BILA</name>
<protein>
    <submittedName>
        <fullName evidence="8">EGF-like domain-containing protein</fullName>
    </submittedName>
</protein>
<dbReference type="SUPFAM" id="SSF57184">
    <property type="entry name" value="Growth factor receptor domain"/>
    <property type="match status" value="1"/>
</dbReference>
<evidence type="ECO:0000256" key="3">
    <source>
        <dbReference type="ARBA" id="ARBA00022737"/>
    </source>
</evidence>
<proteinExistence type="predicted"/>
<dbReference type="PANTHER" id="PTHR24034">
    <property type="entry name" value="EGF-LIKE DOMAIN-CONTAINING PROTEIN"/>
    <property type="match status" value="1"/>
</dbReference>
<dbReference type="InterPro" id="IPR050751">
    <property type="entry name" value="ECM_structural_protein"/>
</dbReference>
<evidence type="ECO:0000256" key="5">
    <source>
        <dbReference type="PROSITE-ProRule" id="PRU00076"/>
    </source>
</evidence>